<organism evidence="3 4">
    <name type="scientific">Hoeflea poritis</name>
    <dbReference type="NCBI Taxonomy" id="2993659"/>
    <lineage>
        <taxon>Bacteria</taxon>
        <taxon>Pseudomonadati</taxon>
        <taxon>Pseudomonadota</taxon>
        <taxon>Alphaproteobacteria</taxon>
        <taxon>Hyphomicrobiales</taxon>
        <taxon>Rhizobiaceae</taxon>
        <taxon>Hoeflea</taxon>
    </lineage>
</organism>
<dbReference type="Gene3D" id="3.40.50.150">
    <property type="entry name" value="Vaccinia Virus protein VP39"/>
    <property type="match status" value="1"/>
</dbReference>
<dbReference type="Proteomes" id="UP001148313">
    <property type="component" value="Unassembled WGS sequence"/>
</dbReference>
<proteinExistence type="predicted"/>
<sequence length="362" mass="39978">MTTPEDRRSTEGMVDYNRNSAMQQQLVNHYAERLGELVRRLGRVEPELRIVDYGCGPGQSAIEAVAPAIDTYRAQFSDAPISVCHADQPGNDWNGLFQLIPGPTGYTAPFIRTGAAVGSFYDRMAAENSVDLATCFMASHWLSHAVSLDAPGSVWFADLQGAARVEMAERARRDWTRFLQCRARELRSGGFLLVSCLGAVPEAGEINGIAASGRAVYRAIHAVAQDMAQDGLIDKTVLDRFVFGVWFMTAREAQAPLQSDPELAEAFEIEEIAVVPAPRNPLDIYADFIADPAEYARLYVGYVRGFGHSTLHNYLFEPGAMNGRSAESTAEEFYRRLDALYRAEPGKHAGETWYLAVILRKS</sequence>
<keyword evidence="1" id="KW-0479">Metal-binding</keyword>
<dbReference type="InterPro" id="IPR005299">
    <property type="entry name" value="MeTrfase_7"/>
</dbReference>
<comment type="caution">
    <text evidence="3">The sequence shown here is derived from an EMBL/GenBank/DDBJ whole genome shotgun (WGS) entry which is preliminary data.</text>
</comment>
<dbReference type="InterPro" id="IPR029063">
    <property type="entry name" value="SAM-dependent_MTases_sf"/>
</dbReference>
<evidence type="ECO:0000313" key="4">
    <source>
        <dbReference type="Proteomes" id="UP001148313"/>
    </source>
</evidence>
<dbReference type="SUPFAM" id="SSF53335">
    <property type="entry name" value="S-adenosyl-L-methionine-dependent methyltransferases"/>
    <property type="match status" value="1"/>
</dbReference>
<dbReference type="InterPro" id="IPR042086">
    <property type="entry name" value="MeTrfase_capping"/>
</dbReference>
<reference evidence="3" key="1">
    <citation type="submission" date="2022-11" db="EMBL/GenBank/DDBJ databases">
        <title>Hoeflea poritis sp. nov., isolated from scleractinian coral Porites lutea.</title>
        <authorList>
            <person name="Zhang G."/>
            <person name="Wei Q."/>
            <person name="Cai L."/>
        </authorList>
    </citation>
    <scope>NUCLEOTIDE SEQUENCE</scope>
    <source>
        <strain evidence="3">E7-10</strain>
    </source>
</reference>
<evidence type="ECO:0008006" key="5">
    <source>
        <dbReference type="Google" id="ProtNLM"/>
    </source>
</evidence>
<protein>
    <recommendedName>
        <fullName evidence="5">SAM-dependent methyltransferase</fullName>
    </recommendedName>
</protein>
<dbReference type="RefSeq" id="WP_271088503.1">
    <property type="nucleotide sequence ID" value="NZ_JAPJZH010000003.1"/>
</dbReference>
<dbReference type="PANTHER" id="PTHR31009">
    <property type="entry name" value="S-ADENOSYL-L-METHIONINE:CARBOXYL METHYLTRANSFERASE FAMILY PROTEIN"/>
    <property type="match status" value="1"/>
</dbReference>
<evidence type="ECO:0000256" key="2">
    <source>
        <dbReference type="ARBA" id="ARBA00022842"/>
    </source>
</evidence>
<dbReference type="EMBL" id="JAPJZH010000003">
    <property type="protein sequence ID" value="MDA4844951.1"/>
    <property type="molecule type" value="Genomic_DNA"/>
</dbReference>
<keyword evidence="2" id="KW-0460">Magnesium</keyword>
<dbReference type="Pfam" id="PF03492">
    <property type="entry name" value="Methyltransf_7"/>
    <property type="match status" value="1"/>
</dbReference>
<keyword evidence="4" id="KW-1185">Reference proteome</keyword>
<evidence type="ECO:0000313" key="3">
    <source>
        <dbReference type="EMBL" id="MDA4844951.1"/>
    </source>
</evidence>
<accession>A0ABT4VJQ3</accession>
<gene>
    <name evidence="3" type="ORF">OOZ53_06290</name>
</gene>
<name>A0ABT4VJQ3_9HYPH</name>
<evidence type="ECO:0000256" key="1">
    <source>
        <dbReference type="ARBA" id="ARBA00022723"/>
    </source>
</evidence>
<dbReference type="Gene3D" id="1.10.1200.270">
    <property type="entry name" value="Methyltransferase, alpha-helical capping domain"/>
    <property type="match status" value="1"/>
</dbReference>